<evidence type="ECO:0000313" key="2">
    <source>
        <dbReference type="Proteomes" id="UP000433577"/>
    </source>
</evidence>
<evidence type="ECO:0000313" key="1">
    <source>
        <dbReference type="EMBL" id="QGZ65677.1"/>
    </source>
</evidence>
<protein>
    <recommendedName>
        <fullName evidence="3">Glutathione synthase/RimK-type ligase-like ATP-grasp enzyme</fullName>
    </recommendedName>
</protein>
<sequence length="390" mass="43470">MATNGSDMSGLGERLLDYVRKHYAPEALLDLSLVLELKFERASALAVQQLAIETKRLYRLDAENTTPGRVKLLVLKAHGDLMTNTPFECLVEHSELEIDVLYVDATLDLNGRLPPHDVLLVAPCALDQNRAVLASLAAQLPQLSAAVINRPERIPYTSREAAWSLLREEAGICVAHTQRVGRAELAAHASVSSTDCVAGIAFPAIIRPVGSHAGRELERIADSGELRAYLNKSASDAFYVASFIDYRSRDGLYRKYRVALIDGQAHISHMGISQHWMVHYPYEEMISHPERRSEEAAFMAAFQQDFARRHSNALARVAELTGLDYVGLDCAESPDGRLVIFELATAMVVHDMDDPEMFPYKSPQMRKYFDAFCAMVTRKAREGREGRVEP</sequence>
<dbReference type="EMBL" id="CP046915">
    <property type="protein sequence ID" value="QGZ65677.1"/>
    <property type="molecule type" value="Genomic_DNA"/>
</dbReference>
<name>A0A7Z2JHF4_9BURK</name>
<dbReference type="Proteomes" id="UP000433577">
    <property type="component" value="Chromosome 3"/>
</dbReference>
<keyword evidence="2" id="KW-1185">Reference proteome</keyword>
<dbReference type="RefSeq" id="WP_158956357.1">
    <property type="nucleotide sequence ID" value="NZ_CP046915.1"/>
</dbReference>
<accession>A0A7Z2JHF4</accession>
<dbReference type="KEGG" id="pacs:FAZ98_28490"/>
<dbReference type="OrthoDB" id="5297883at2"/>
<gene>
    <name evidence="1" type="ORF">FAZ98_28490</name>
</gene>
<proteinExistence type="predicted"/>
<dbReference type="SUPFAM" id="SSF56059">
    <property type="entry name" value="Glutathione synthetase ATP-binding domain-like"/>
    <property type="match status" value="1"/>
</dbReference>
<dbReference type="AlphaFoldDB" id="A0A7Z2JHF4"/>
<organism evidence="1 2">
    <name type="scientific">Paraburkholderia acidisoli</name>
    <dbReference type="NCBI Taxonomy" id="2571748"/>
    <lineage>
        <taxon>Bacteria</taxon>
        <taxon>Pseudomonadati</taxon>
        <taxon>Pseudomonadota</taxon>
        <taxon>Betaproteobacteria</taxon>
        <taxon>Burkholderiales</taxon>
        <taxon>Burkholderiaceae</taxon>
        <taxon>Paraburkholderia</taxon>
    </lineage>
</organism>
<reference evidence="1 2" key="1">
    <citation type="submission" date="2019-12" db="EMBL/GenBank/DDBJ databases">
        <title>Paraburkholderia acidiphila 7Q-K02 sp. nov and Paraburkholderia acidisoli DHF22 sp. nov., two strains isolated from forest soil.</title>
        <authorList>
            <person name="Gao Z."/>
            <person name="Qiu L."/>
        </authorList>
    </citation>
    <scope>NUCLEOTIDE SEQUENCE [LARGE SCALE GENOMIC DNA]</scope>
    <source>
        <strain evidence="1 2">DHF22</strain>
    </source>
</reference>
<evidence type="ECO:0008006" key="3">
    <source>
        <dbReference type="Google" id="ProtNLM"/>
    </source>
</evidence>